<name>A0A1H3QI53_9RHOB</name>
<dbReference type="Pfam" id="PF12802">
    <property type="entry name" value="MarR_2"/>
    <property type="match status" value="1"/>
</dbReference>
<evidence type="ECO:0000259" key="1">
    <source>
        <dbReference type="PROSITE" id="PS50995"/>
    </source>
</evidence>
<dbReference type="Proteomes" id="UP000198914">
    <property type="component" value="Unassembled WGS sequence"/>
</dbReference>
<evidence type="ECO:0000313" key="3">
    <source>
        <dbReference type="Proteomes" id="UP000198914"/>
    </source>
</evidence>
<dbReference type="PANTHER" id="PTHR33164:SF104">
    <property type="entry name" value="TRANSCRIPTIONAL REGULATORY PROTEIN"/>
    <property type="match status" value="1"/>
</dbReference>
<proteinExistence type="predicted"/>
<dbReference type="PROSITE" id="PS50995">
    <property type="entry name" value="HTH_MARR_2"/>
    <property type="match status" value="1"/>
</dbReference>
<dbReference type="SUPFAM" id="SSF46785">
    <property type="entry name" value="Winged helix' DNA-binding domain"/>
    <property type="match status" value="1"/>
</dbReference>
<dbReference type="InterPro" id="IPR036390">
    <property type="entry name" value="WH_DNA-bd_sf"/>
</dbReference>
<dbReference type="InterPro" id="IPR039422">
    <property type="entry name" value="MarR/SlyA-like"/>
</dbReference>
<dbReference type="AlphaFoldDB" id="A0A1H3QI53"/>
<dbReference type="GO" id="GO:0003700">
    <property type="term" value="F:DNA-binding transcription factor activity"/>
    <property type="evidence" value="ECO:0007669"/>
    <property type="project" value="InterPro"/>
</dbReference>
<feature type="domain" description="HTH marR-type" evidence="1">
    <location>
        <begin position="5"/>
        <end position="144"/>
    </location>
</feature>
<dbReference type="RefSeq" id="WP_092645155.1">
    <property type="nucleotide sequence ID" value="NZ_FNPX01000006.1"/>
</dbReference>
<sequence>MVKPDDQTTSAWISLARAYDSTYSAIEEALKGNRLPPLTWYDVLLELERADPNGLRPFELQESLLLPQYGISRLISRIEKEGYLQTIDCEDDKRGKQLKITESGKEIRMLMWRVYGDILQKVIGERLTSDQASQLSKLLGELSKRGSQTE</sequence>
<dbReference type="STRING" id="1244108.SAMN05444004_106145"/>
<dbReference type="Gene3D" id="1.10.10.10">
    <property type="entry name" value="Winged helix-like DNA-binding domain superfamily/Winged helix DNA-binding domain"/>
    <property type="match status" value="1"/>
</dbReference>
<evidence type="ECO:0000313" key="2">
    <source>
        <dbReference type="EMBL" id="SDZ12973.1"/>
    </source>
</evidence>
<dbReference type="InterPro" id="IPR000835">
    <property type="entry name" value="HTH_MarR-typ"/>
</dbReference>
<keyword evidence="3" id="KW-1185">Reference proteome</keyword>
<dbReference type="PANTHER" id="PTHR33164">
    <property type="entry name" value="TRANSCRIPTIONAL REGULATOR, MARR FAMILY"/>
    <property type="match status" value="1"/>
</dbReference>
<dbReference type="InterPro" id="IPR036388">
    <property type="entry name" value="WH-like_DNA-bd_sf"/>
</dbReference>
<gene>
    <name evidence="2" type="ORF">SAMN05444004_106145</name>
</gene>
<organism evidence="2 3">
    <name type="scientific">Jannaschia faecimaris</name>
    <dbReference type="NCBI Taxonomy" id="1244108"/>
    <lineage>
        <taxon>Bacteria</taxon>
        <taxon>Pseudomonadati</taxon>
        <taxon>Pseudomonadota</taxon>
        <taxon>Alphaproteobacteria</taxon>
        <taxon>Rhodobacterales</taxon>
        <taxon>Roseobacteraceae</taxon>
        <taxon>Jannaschia</taxon>
    </lineage>
</organism>
<dbReference type="EMBL" id="FNPX01000006">
    <property type="protein sequence ID" value="SDZ12973.1"/>
    <property type="molecule type" value="Genomic_DNA"/>
</dbReference>
<protein>
    <submittedName>
        <fullName evidence="2">Transcriptional regulator, MarR family</fullName>
    </submittedName>
</protein>
<dbReference type="OrthoDB" id="72352at2"/>
<accession>A0A1H3QI53</accession>
<dbReference type="PRINTS" id="PR00598">
    <property type="entry name" value="HTHMARR"/>
</dbReference>
<reference evidence="3" key="1">
    <citation type="submission" date="2016-10" db="EMBL/GenBank/DDBJ databases">
        <authorList>
            <person name="Varghese N."/>
            <person name="Submissions S."/>
        </authorList>
    </citation>
    <scope>NUCLEOTIDE SEQUENCE [LARGE SCALE GENOMIC DNA]</scope>
    <source>
        <strain evidence="3">DSM 100420</strain>
    </source>
</reference>
<dbReference type="GO" id="GO:0006950">
    <property type="term" value="P:response to stress"/>
    <property type="evidence" value="ECO:0007669"/>
    <property type="project" value="TreeGrafter"/>
</dbReference>